<evidence type="ECO:0000313" key="2">
    <source>
        <dbReference type="Proteomes" id="UP000823638"/>
    </source>
</evidence>
<organism evidence="1 2">
    <name type="scientific">Candidatus Gallitreponema excrementavium</name>
    <dbReference type="NCBI Taxonomy" id="2840840"/>
    <lineage>
        <taxon>Bacteria</taxon>
        <taxon>Pseudomonadati</taxon>
        <taxon>Spirochaetota</taxon>
        <taxon>Spirochaetia</taxon>
        <taxon>Spirochaetales</taxon>
        <taxon>Candidatus Gallitreponema</taxon>
    </lineage>
</organism>
<dbReference type="Proteomes" id="UP000823638">
    <property type="component" value="Unassembled WGS sequence"/>
</dbReference>
<evidence type="ECO:0000313" key="1">
    <source>
        <dbReference type="EMBL" id="MBO8456986.1"/>
    </source>
</evidence>
<dbReference type="Gene3D" id="3.90.550.10">
    <property type="entry name" value="Spore Coat Polysaccharide Biosynthesis Protein SpsA, Chain A"/>
    <property type="match status" value="1"/>
</dbReference>
<dbReference type="AlphaFoldDB" id="A0A9D9HNB3"/>
<dbReference type="InterPro" id="IPR029044">
    <property type="entry name" value="Nucleotide-diphossugar_trans"/>
</dbReference>
<sequence length="230" mass="26257">MEVCCVVQARMGSSRLPGKALKLLGEMPLLAWTLRAVKNIPGDIHVLACDEDSYKDFLPLAKEAGFEIFPGEKEDVLKRFCGVIRKFNPGYVLRATGDNPFLFYESGSPSIKKIKKKGLDYFTFSSLPHGSGIEVFRAEALLEAEKLTNLPYDREHVGPAIYNHPENFNFLMEKAPLKWRKPELRTTVDTLEDYKLVLEKSRNLPSDFLKKEQFFLRRPPSSSLIVRAFR</sequence>
<proteinExistence type="predicted"/>
<dbReference type="PANTHER" id="PTHR42866:SF1">
    <property type="entry name" value="SPORE COAT POLYSACCHARIDE BIOSYNTHESIS PROTEIN SPSF"/>
    <property type="match status" value="1"/>
</dbReference>
<dbReference type="EMBL" id="JADIMM010000023">
    <property type="protein sequence ID" value="MBO8456986.1"/>
    <property type="molecule type" value="Genomic_DNA"/>
</dbReference>
<keyword evidence="1" id="KW-0946">Virion</keyword>
<comment type="caution">
    <text evidence="1">The sequence shown here is derived from an EMBL/GenBank/DDBJ whole genome shotgun (WGS) entry which is preliminary data.</text>
</comment>
<reference evidence="1" key="1">
    <citation type="submission" date="2020-10" db="EMBL/GenBank/DDBJ databases">
        <authorList>
            <person name="Gilroy R."/>
        </authorList>
    </citation>
    <scope>NUCLEOTIDE SEQUENCE</scope>
    <source>
        <strain evidence="1">10532</strain>
    </source>
</reference>
<protein>
    <submittedName>
        <fullName evidence="1">Spore coat protein</fullName>
    </submittedName>
</protein>
<dbReference type="GO" id="GO:0005829">
    <property type="term" value="C:cytosol"/>
    <property type="evidence" value="ECO:0007669"/>
    <property type="project" value="TreeGrafter"/>
</dbReference>
<accession>A0A9D9HNB3</accession>
<dbReference type="InterPro" id="IPR003329">
    <property type="entry name" value="Cytidylyl_trans"/>
</dbReference>
<dbReference type="Pfam" id="PF02348">
    <property type="entry name" value="CTP_transf_3"/>
    <property type="match status" value="1"/>
</dbReference>
<gene>
    <name evidence="1" type="ORF">IAA81_02010</name>
</gene>
<name>A0A9D9HNB3_9SPIR</name>
<dbReference type="PANTHER" id="PTHR42866">
    <property type="entry name" value="3-DEOXY-MANNO-OCTULOSONATE CYTIDYLYLTRANSFERASE"/>
    <property type="match status" value="1"/>
</dbReference>
<keyword evidence="1" id="KW-0167">Capsid protein</keyword>
<dbReference type="SUPFAM" id="SSF53448">
    <property type="entry name" value="Nucleotide-diphospho-sugar transferases"/>
    <property type="match status" value="1"/>
</dbReference>
<reference evidence="1" key="2">
    <citation type="journal article" date="2021" name="PeerJ">
        <title>Extensive microbial diversity within the chicken gut microbiome revealed by metagenomics and culture.</title>
        <authorList>
            <person name="Gilroy R."/>
            <person name="Ravi A."/>
            <person name="Getino M."/>
            <person name="Pursley I."/>
            <person name="Horton D.L."/>
            <person name="Alikhan N.F."/>
            <person name="Baker D."/>
            <person name="Gharbi K."/>
            <person name="Hall N."/>
            <person name="Watson M."/>
            <person name="Adriaenssens E.M."/>
            <person name="Foster-Nyarko E."/>
            <person name="Jarju S."/>
            <person name="Secka A."/>
            <person name="Antonio M."/>
            <person name="Oren A."/>
            <person name="Chaudhuri R.R."/>
            <person name="La Ragione R."/>
            <person name="Hildebrand F."/>
            <person name="Pallen M.J."/>
        </authorList>
    </citation>
    <scope>NUCLEOTIDE SEQUENCE</scope>
    <source>
        <strain evidence="1">10532</strain>
    </source>
</reference>